<evidence type="ECO:0000256" key="1">
    <source>
        <dbReference type="SAM" id="MobiDB-lite"/>
    </source>
</evidence>
<sequence length="85" mass="9684">MGHQASTWLLHTAQPGDTKEGVPDDEKMEELHASSNEEGVEEEEGVETLEAQDASESPLLWPDEARIFMRPEYPQRLCQENDEMQ</sequence>
<protein>
    <submittedName>
        <fullName evidence="2">Uncharacterized protein</fullName>
    </submittedName>
</protein>
<dbReference type="Proteomes" id="UP000288216">
    <property type="component" value="Unassembled WGS sequence"/>
</dbReference>
<reference evidence="2 3" key="1">
    <citation type="journal article" date="2018" name="Nat. Ecol. Evol.">
        <title>Shark genomes provide insights into elasmobranch evolution and the origin of vertebrates.</title>
        <authorList>
            <person name="Hara Y"/>
            <person name="Yamaguchi K"/>
            <person name="Onimaru K"/>
            <person name="Kadota M"/>
            <person name="Koyanagi M"/>
            <person name="Keeley SD"/>
            <person name="Tatsumi K"/>
            <person name="Tanaka K"/>
            <person name="Motone F"/>
            <person name="Kageyama Y"/>
            <person name="Nozu R"/>
            <person name="Adachi N"/>
            <person name="Nishimura O"/>
            <person name="Nakagawa R"/>
            <person name="Tanegashima C"/>
            <person name="Kiyatake I"/>
            <person name="Matsumoto R"/>
            <person name="Murakumo K"/>
            <person name="Nishida K"/>
            <person name="Terakita A"/>
            <person name="Kuratani S"/>
            <person name="Sato K"/>
            <person name="Hyodo S Kuraku.S."/>
        </authorList>
    </citation>
    <scope>NUCLEOTIDE SEQUENCE [LARGE SCALE GENOMIC DNA]</scope>
</reference>
<keyword evidence="3" id="KW-1185">Reference proteome</keyword>
<dbReference type="AlphaFoldDB" id="A0A401NQN5"/>
<comment type="caution">
    <text evidence="2">The sequence shown here is derived from an EMBL/GenBank/DDBJ whole genome shotgun (WGS) entry which is preliminary data.</text>
</comment>
<feature type="compositionally biased region" description="Acidic residues" evidence="1">
    <location>
        <begin position="38"/>
        <end position="47"/>
    </location>
</feature>
<evidence type="ECO:0000313" key="3">
    <source>
        <dbReference type="Proteomes" id="UP000288216"/>
    </source>
</evidence>
<evidence type="ECO:0000313" key="2">
    <source>
        <dbReference type="EMBL" id="GCB63213.1"/>
    </source>
</evidence>
<organism evidence="2 3">
    <name type="scientific">Scyliorhinus torazame</name>
    <name type="common">Cloudy catshark</name>
    <name type="synonym">Catulus torazame</name>
    <dbReference type="NCBI Taxonomy" id="75743"/>
    <lineage>
        <taxon>Eukaryota</taxon>
        <taxon>Metazoa</taxon>
        <taxon>Chordata</taxon>
        <taxon>Craniata</taxon>
        <taxon>Vertebrata</taxon>
        <taxon>Chondrichthyes</taxon>
        <taxon>Elasmobranchii</taxon>
        <taxon>Galeomorphii</taxon>
        <taxon>Galeoidea</taxon>
        <taxon>Carcharhiniformes</taxon>
        <taxon>Scyliorhinidae</taxon>
        <taxon>Scyliorhinus</taxon>
    </lineage>
</organism>
<feature type="region of interest" description="Disordered" evidence="1">
    <location>
        <begin position="1"/>
        <end position="62"/>
    </location>
</feature>
<feature type="compositionally biased region" description="Basic and acidic residues" evidence="1">
    <location>
        <begin position="17"/>
        <end position="32"/>
    </location>
</feature>
<dbReference type="EMBL" id="BFAA01000019">
    <property type="protein sequence ID" value="GCB63213.1"/>
    <property type="molecule type" value="Genomic_DNA"/>
</dbReference>
<proteinExistence type="predicted"/>
<gene>
    <name evidence="2" type="ORF">scyTo_0000126</name>
</gene>
<accession>A0A401NQN5</accession>
<name>A0A401NQN5_SCYTO</name>